<dbReference type="InterPro" id="IPR012854">
    <property type="entry name" value="Cu_amine_oxidase-like_N"/>
</dbReference>
<keyword evidence="2" id="KW-0732">Signal</keyword>
<dbReference type="InterPro" id="IPR002508">
    <property type="entry name" value="MurNAc-LAA_cat"/>
</dbReference>
<sequence>MKKWSAAVFFVLFLCLFPMMAHADRVPSIVLDGVAIDQKVGAPAENIGKTVMVPIRIVSENLGYDVKWEQATQTVHVQKGSSFIAMTAGKDAATVNGNVVNLDAPPLIKQGTTLVPLRFVGEGMGLQVGWDNRTKTVSLLSIPPVVEPESDSDPVDPSAPVGLSELQSISYSGDRLIIATSGSISPKVSSISGPERVIVDLPNTTFAQTFVQGQASSPDGSGQINILDSALVSKVRFAMFSSSPSTVRIVLDLNQSAVANWSLGENNVLLVDLMAGSEASEGVPSLPEKSGKAVVVIDPGHGGRQSGAISVTGAYEKDFNLAVGLKVKALLEQNPNIQTVITRQDDTELSLQQRVDIAKLNQADLFVSIHGNKFTTPVPNGIEALYTREASRTLAETLHKHVLPVTGLKDRGVKVASLHVTRETTMPAVLLELGFLSNPSDEAVMLSESYQNQCAQAIVDGIIEYLSMTNRVS</sequence>
<dbReference type="InterPro" id="IPR050695">
    <property type="entry name" value="N-acetylmuramoyl_amidase_3"/>
</dbReference>
<dbReference type="InterPro" id="IPR036582">
    <property type="entry name" value="Mao_N_sf"/>
</dbReference>
<reference evidence="5 7" key="2">
    <citation type="submission" date="2020-06" db="EMBL/GenBank/DDBJ databases">
        <title>Complete genome of Paenibacillus barcinonensis KACC11450.</title>
        <authorList>
            <person name="Kim M."/>
            <person name="Park Y.-J."/>
            <person name="Shin J.-H."/>
        </authorList>
    </citation>
    <scope>NUCLEOTIDE SEQUENCE [LARGE SCALE GENOMIC DNA]</scope>
    <source>
        <strain evidence="5 7">KACC11450</strain>
    </source>
</reference>
<feature type="chain" id="PRO_5015869651" evidence="2">
    <location>
        <begin position="24"/>
        <end position="473"/>
    </location>
</feature>
<dbReference type="SUPFAM" id="SSF53187">
    <property type="entry name" value="Zn-dependent exopeptidases"/>
    <property type="match status" value="1"/>
</dbReference>
<dbReference type="SUPFAM" id="SSF55383">
    <property type="entry name" value="Copper amine oxidase, domain N"/>
    <property type="match status" value="1"/>
</dbReference>
<dbReference type="Proteomes" id="UP000509327">
    <property type="component" value="Chromosome"/>
</dbReference>
<dbReference type="CDD" id="cd02696">
    <property type="entry name" value="MurNAc-LAA"/>
    <property type="match status" value="1"/>
</dbReference>
<dbReference type="Pfam" id="PF01520">
    <property type="entry name" value="Amidase_3"/>
    <property type="match status" value="1"/>
</dbReference>
<proteinExistence type="predicted"/>
<dbReference type="EMBL" id="CP054614">
    <property type="protein sequence ID" value="QKS55680.1"/>
    <property type="molecule type" value="Genomic_DNA"/>
</dbReference>
<keyword evidence="7" id="KW-1185">Reference proteome</keyword>
<evidence type="ECO:0000313" key="7">
    <source>
        <dbReference type="Proteomes" id="UP000509327"/>
    </source>
</evidence>
<dbReference type="Pfam" id="PF11741">
    <property type="entry name" value="AMIN"/>
    <property type="match status" value="1"/>
</dbReference>
<protein>
    <submittedName>
        <fullName evidence="4">N-acetylmuramoyl-L-alanine amidase</fullName>
    </submittedName>
</protein>
<dbReference type="Gene3D" id="2.60.40.3500">
    <property type="match status" value="1"/>
</dbReference>
<dbReference type="GO" id="GO:0009253">
    <property type="term" value="P:peptidoglycan catabolic process"/>
    <property type="evidence" value="ECO:0007669"/>
    <property type="project" value="InterPro"/>
</dbReference>
<organism evidence="4 6">
    <name type="scientific">Paenibacillus barcinonensis</name>
    <dbReference type="NCBI Taxonomy" id="198119"/>
    <lineage>
        <taxon>Bacteria</taxon>
        <taxon>Bacillati</taxon>
        <taxon>Bacillota</taxon>
        <taxon>Bacilli</taxon>
        <taxon>Bacillales</taxon>
        <taxon>Paenibacillaceae</taxon>
        <taxon>Paenibacillus</taxon>
    </lineage>
</organism>
<gene>
    <name evidence="4" type="ORF">DFQ00_10267</name>
    <name evidence="5" type="ORF">HUB98_04670</name>
</gene>
<dbReference type="Gene3D" id="3.40.630.40">
    <property type="entry name" value="Zn-dependent exopeptidases"/>
    <property type="match status" value="1"/>
</dbReference>
<accession>A0A2V4VVF3</accession>
<evidence type="ECO:0000313" key="6">
    <source>
        <dbReference type="Proteomes" id="UP000247790"/>
    </source>
</evidence>
<evidence type="ECO:0000259" key="3">
    <source>
        <dbReference type="SMART" id="SM00646"/>
    </source>
</evidence>
<evidence type="ECO:0000313" key="5">
    <source>
        <dbReference type="EMBL" id="QKS55680.1"/>
    </source>
</evidence>
<dbReference type="GO" id="GO:0008745">
    <property type="term" value="F:N-acetylmuramoyl-L-alanine amidase activity"/>
    <property type="evidence" value="ECO:0007669"/>
    <property type="project" value="InterPro"/>
</dbReference>
<dbReference type="PANTHER" id="PTHR30404">
    <property type="entry name" value="N-ACETYLMURAMOYL-L-ALANINE AMIDASE"/>
    <property type="match status" value="1"/>
</dbReference>
<dbReference type="Gene3D" id="3.30.457.10">
    <property type="entry name" value="Copper amine oxidase-like, N-terminal domain"/>
    <property type="match status" value="1"/>
</dbReference>
<reference evidence="4 6" key="1">
    <citation type="submission" date="2018-06" db="EMBL/GenBank/DDBJ databases">
        <title>Genomic Encyclopedia of Type Strains, Phase III (KMG-III): the genomes of soil and plant-associated and newly described type strains.</title>
        <authorList>
            <person name="Whitman W."/>
        </authorList>
    </citation>
    <scope>NUCLEOTIDE SEQUENCE [LARGE SCALE GENOMIC DNA]</scope>
    <source>
        <strain evidence="4 6">CECT 7022</strain>
    </source>
</reference>
<feature type="signal peptide" evidence="2">
    <location>
        <begin position="1"/>
        <end position="23"/>
    </location>
</feature>
<evidence type="ECO:0000256" key="1">
    <source>
        <dbReference type="ARBA" id="ARBA00022801"/>
    </source>
</evidence>
<keyword evidence="1" id="KW-0378">Hydrolase</keyword>
<dbReference type="AlphaFoldDB" id="A0A2V4VVF3"/>
<dbReference type="OrthoDB" id="9806267at2"/>
<dbReference type="PANTHER" id="PTHR30404:SF0">
    <property type="entry name" value="N-ACETYLMURAMOYL-L-ALANINE AMIDASE AMIC"/>
    <property type="match status" value="1"/>
</dbReference>
<dbReference type="RefSeq" id="WP_110894207.1">
    <property type="nucleotide sequence ID" value="NZ_CP054614.1"/>
</dbReference>
<dbReference type="EMBL" id="QJSW01000002">
    <property type="protein sequence ID" value="PYE51276.1"/>
    <property type="molecule type" value="Genomic_DNA"/>
</dbReference>
<dbReference type="SMART" id="SM00646">
    <property type="entry name" value="Ami_3"/>
    <property type="match status" value="1"/>
</dbReference>
<dbReference type="Proteomes" id="UP000247790">
    <property type="component" value="Unassembled WGS sequence"/>
</dbReference>
<evidence type="ECO:0000256" key="2">
    <source>
        <dbReference type="SAM" id="SignalP"/>
    </source>
</evidence>
<dbReference type="InterPro" id="IPR021731">
    <property type="entry name" value="AMIN_dom"/>
</dbReference>
<evidence type="ECO:0000313" key="4">
    <source>
        <dbReference type="EMBL" id="PYE51276.1"/>
    </source>
</evidence>
<dbReference type="Pfam" id="PF07833">
    <property type="entry name" value="Cu_amine_oxidN1"/>
    <property type="match status" value="1"/>
</dbReference>
<dbReference type="GO" id="GO:0030288">
    <property type="term" value="C:outer membrane-bounded periplasmic space"/>
    <property type="evidence" value="ECO:0007669"/>
    <property type="project" value="TreeGrafter"/>
</dbReference>
<name>A0A2V4VVF3_PAEBA</name>
<feature type="domain" description="MurNAc-LAA" evidence="3">
    <location>
        <begin position="355"/>
        <end position="463"/>
    </location>
</feature>